<feature type="compositionally biased region" description="Polar residues" evidence="9">
    <location>
        <begin position="93"/>
        <end position="102"/>
    </location>
</feature>
<comment type="subcellular location">
    <subcellularLocation>
        <location evidence="1">Golgi apparatus membrane</location>
        <topology evidence="1">Multi-pass membrane protein</topology>
    </subcellularLocation>
</comment>
<dbReference type="STRING" id="225359.A0A2S4Q0J8"/>
<protein>
    <submittedName>
        <fullName evidence="11">Uncharacterized protein</fullName>
    </submittedName>
</protein>
<reference evidence="11 12" key="1">
    <citation type="submission" date="2017-10" db="EMBL/GenBank/DDBJ databases">
        <title>Development of genomic resources for the powdery mildew, Erysiphe pulchra.</title>
        <authorList>
            <person name="Wadl P.A."/>
            <person name="Mack B.M."/>
            <person name="Moore G."/>
            <person name="Beltz S.B."/>
        </authorList>
    </citation>
    <scope>NUCLEOTIDE SEQUENCE [LARGE SCALE GENOMIC DNA]</scope>
    <source>
        <strain evidence="11">Cflorida</strain>
    </source>
</reference>
<keyword evidence="8 10" id="KW-0472">Membrane</keyword>
<dbReference type="Pfam" id="PF09801">
    <property type="entry name" value="SYS1"/>
    <property type="match status" value="1"/>
</dbReference>
<dbReference type="AlphaFoldDB" id="A0A2S4Q0J8"/>
<evidence type="ECO:0000256" key="4">
    <source>
        <dbReference type="ARBA" id="ARBA00022692"/>
    </source>
</evidence>
<evidence type="ECO:0000313" key="11">
    <source>
        <dbReference type="EMBL" id="POS87787.1"/>
    </source>
</evidence>
<evidence type="ECO:0000256" key="9">
    <source>
        <dbReference type="SAM" id="MobiDB-lite"/>
    </source>
</evidence>
<dbReference type="InterPro" id="IPR019185">
    <property type="entry name" value="Integral_membrane_SYS1-rel"/>
</dbReference>
<proteinExistence type="inferred from homology"/>
<dbReference type="EMBL" id="PEDP01000070">
    <property type="protein sequence ID" value="POS87787.1"/>
    <property type="molecule type" value="Genomic_DNA"/>
</dbReference>
<sequence length="137" mass="15320">MDAWDDLGVKFVYRVVLVRRSKLVLDFALTLHFIHLLTVSLYSHSLPRNITWWTTQFISAGAIILMGVWSCQWRELRPISFGADTGVSRLSTALGNLNNSGNRESDIGSKGRKSKIGEPAESFEMVGMMSNDLGMEP</sequence>
<feature type="transmembrane region" description="Helical" evidence="10">
    <location>
        <begin position="23"/>
        <end position="44"/>
    </location>
</feature>
<dbReference type="GO" id="GO:0005802">
    <property type="term" value="C:trans-Golgi network"/>
    <property type="evidence" value="ECO:0007669"/>
    <property type="project" value="TreeGrafter"/>
</dbReference>
<keyword evidence="12" id="KW-1185">Reference proteome</keyword>
<dbReference type="OrthoDB" id="542931at2759"/>
<evidence type="ECO:0000256" key="5">
    <source>
        <dbReference type="ARBA" id="ARBA00022927"/>
    </source>
</evidence>
<feature type="transmembrane region" description="Helical" evidence="10">
    <location>
        <begin position="50"/>
        <end position="69"/>
    </location>
</feature>
<dbReference type="GO" id="GO:0034067">
    <property type="term" value="P:protein localization to Golgi apparatus"/>
    <property type="evidence" value="ECO:0007669"/>
    <property type="project" value="TreeGrafter"/>
</dbReference>
<dbReference type="GO" id="GO:0006895">
    <property type="term" value="P:Golgi to endosome transport"/>
    <property type="evidence" value="ECO:0007669"/>
    <property type="project" value="TreeGrafter"/>
</dbReference>
<dbReference type="PANTHER" id="PTHR12952">
    <property type="entry name" value="SYS1"/>
    <property type="match status" value="1"/>
</dbReference>
<name>A0A2S4Q0J8_9PEZI</name>
<comment type="caution">
    <text evidence="11">The sequence shown here is derived from an EMBL/GenBank/DDBJ whole genome shotgun (WGS) entry which is preliminary data.</text>
</comment>
<gene>
    <name evidence="11" type="ORF">EPUL_001694</name>
</gene>
<evidence type="ECO:0000256" key="8">
    <source>
        <dbReference type="ARBA" id="ARBA00023136"/>
    </source>
</evidence>
<evidence type="ECO:0000256" key="10">
    <source>
        <dbReference type="SAM" id="Phobius"/>
    </source>
</evidence>
<keyword evidence="4 10" id="KW-0812">Transmembrane</keyword>
<keyword evidence="3" id="KW-0813">Transport</keyword>
<feature type="region of interest" description="Disordered" evidence="9">
    <location>
        <begin position="93"/>
        <end position="119"/>
    </location>
</feature>
<keyword evidence="5" id="KW-0653">Protein transport</keyword>
<keyword evidence="7" id="KW-0333">Golgi apparatus</keyword>
<dbReference type="Proteomes" id="UP000237438">
    <property type="component" value="Unassembled WGS sequence"/>
</dbReference>
<evidence type="ECO:0000313" key="12">
    <source>
        <dbReference type="Proteomes" id="UP000237438"/>
    </source>
</evidence>
<accession>A0A2S4Q0J8</accession>
<evidence type="ECO:0000256" key="3">
    <source>
        <dbReference type="ARBA" id="ARBA00022448"/>
    </source>
</evidence>
<keyword evidence="6 10" id="KW-1133">Transmembrane helix</keyword>
<evidence type="ECO:0000256" key="6">
    <source>
        <dbReference type="ARBA" id="ARBA00022989"/>
    </source>
</evidence>
<evidence type="ECO:0000256" key="2">
    <source>
        <dbReference type="ARBA" id="ARBA00008160"/>
    </source>
</evidence>
<evidence type="ECO:0000256" key="1">
    <source>
        <dbReference type="ARBA" id="ARBA00004653"/>
    </source>
</evidence>
<organism evidence="11 12">
    <name type="scientific">Erysiphe pulchra</name>
    <dbReference type="NCBI Taxonomy" id="225359"/>
    <lineage>
        <taxon>Eukaryota</taxon>
        <taxon>Fungi</taxon>
        <taxon>Dikarya</taxon>
        <taxon>Ascomycota</taxon>
        <taxon>Pezizomycotina</taxon>
        <taxon>Leotiomycetes</taxon>
        <taxon>Erysiphales</taxon>
        <taxon>Erysiphaceae</taxon>
        <taxon>Erysiphe</taxon>
    </lineage>
</organism>
<evidence type="ECO:0000256" key="7">
    <source>
        <dbReference type="ARBA" id="ARBA00023034"/>
    </source>
</evidence>
<dbReference type="PANTHER" id="PTHR12952:SF0">
    <property type="entry name" value="PROTEIN SYS1 HOMOLOG"/>
    <property type="match status" value="1"/>
</dbReference>
<dbReference type="GO" id="GO:0043001">
    <property type="term" value="P:Golgi to plasma membrane protein transport"/>
    <property type="evidence" value="ECO:0007669"/>
    <property type="project" value="TreeGrafter"/>
</dbReference>
<dbReference type="GO" id="GO:0000139">
    <property type="term" value="C:Golgi membrane"/>
    <property type="evidence" value="ECO:0007669"/>
    <property type="project" value="UniProtKB-SubCell"/>
</dbReference>
<dbReference type="GO" id="GO:0005829">
    <property type="term" value="C:cytosol"/>
    <property type="evidence" value="ECO:0007669"/>
    <property type="project" value="GOC"/>
</dbReference>
<comment type="similarity">
    <text evidence="2">Belongs to the SYS1 family.</text>
</comment>